<name>A0A8B8PAR8_9MYRT</name>
<dbReference type="InterPro" id="IPR003609">
    <property type="entry name" value="Pan_app"/>
</dbReference>
<keyword evidence="5" id="KW-0597">Phosphoprotein</keyword>
<dbReference type="Gene3D" id="3.30.200.20">
    <property type="entry name" value="Phosphorylase Kinase, domain 1"/>
    <property type="match status" value="1"/>
</dbReference>
<keyword evidence="10 20" id="KW-0547">Nucleotide-binding</keyword>
<protein>
    <recommendedName>
        <fullName evidence="2">non-specific serine/threonine protein kinase</fullName>
        <ecNumber evidence="2">2.7.11.1</ecNumber>
    </recommendedName>
</protein>
<dbReference type="FunFam" id="3.30.200.20:FF:000178">
    <property type="entry name" value="serine/threonine-protein kinase PBS1-like"/>
    <property type="match status" value="1"/>
</dbReference>
<dbReference type="InterPro" id="IPR008271">
    <property type="entry name" value="Ser/Thr_kinase_AS"/>
</dbReference>
<dbReference type="SUPFAM" id="SSF56112">
    <property type="entry name" value="Protein kinase-like (PK-like)"/>
    <property type="match status" value="1"/>
</dbReference>
<dbReference type="InterPro" id="IPR000719">
    <property type="entry name" value="Prot_kinase_dom"/>
</dbReference>
<evidence type="ECO:0000256" key="1">
    <source>
        <dbReference type="ARBA" id="ARBA00004479"/>
    </source>
</evidence>
<dbReference type="PROSITE" id="PS50948">
    <property type="entry name" value="PAN"/>
    <property type="match status" value="1"/>
</dbReference>
<evidence type="ECO:0000256" key="20">
    <source>
        <dbReference type="PROSITE-ProRule" id="PRU10141"/>
    </source>
</evidence>
<dbReference type="SUPFAM" id="SSF51110">
    <property type="entry name" value="alpha-D-mannose-specific plant lectins"/>
    <property type="match status" value="1"/>
</dbReference>
<evidence type="ECO:0000256" key="5">
    <source>
        <dbReference type="ARBA" id="ARBA00022553"/>
    </source>
</evidence>
<dbReference type="PROSITE" id="PS00107">
    <property type="entry name" value="PROTEIN_KINASE_ATP"/>
    <property type="match status" value="1"/>
</dbReference>
<feature type="domain" description="Apple" evidence="22">
    <location>
        <begin position="215"/>
        <end position="290"/>
    </location>
</feature>
<comment type="catalytic activity">
    <reaction evidence="19">
        <text>L-seryl-[protein] + ATP = O-phospho-L-seryl-[protein] + ADP + H(+)</text>
        <dbReference type="Rhea" id="RHEA:17989"/>
        <dbReference type="Rhea" id="RHEA-COMP:9863"/>
        <dbReference type="Rhea" id="RHEA-COMP:11604"/>
        <dbReference type="ChEBI" id="CHEBI:15378"/>
        <dbReference type="ChEBI" id="CHEBI:29999"/>
        <dbReference type="ChEBI" id="CHEBI:30616"/>
        <dbReference type="ChEBI" id="CHEBI:83421"/>
        <dbReference type="ChEBI" id="CHEBI:456216"/>
        <dbReference type="EC" id="2.7.11.1"/>
    </reaction>
</comment>
<comment type="catalytic activity">
    <reaction evidence="18">
        <text>L-threonyl-[protein] + ATP = O-phospho-L-threonyl-[protein] + ADP + H(+)</text>
        <dbReference type="Rhea" id="RHEA:46608"/>
        <dbReference type="Rhea" id="RHEA-COMP:11060"/>
        <dbReference type="Rhea" id="RHEA-COMP:11605"/>
        <dbReference type="ChEBI" id="CHEBI:15378"/>
        <dbReference type="ChEBI" id="CHEBI:30013"/>
        <dbReference type="ChEBI" id="CHEBI:30616"/>
        <dbReference type="ChEBI" id="CHEBI:61977"/>
        <dbReference type="ChEBI" id="CHEBI:456216"/>
        <dbReference type="EC" id="2.7.11.1"/>
    </reaction>
</comment>
<keyword evidence="8" id="KW-0732">Signal</keyword>
<accession>A0A8B8PAR8</accession>
<evidence type="ECO:0000256" key="8">
    <source>
        <dbReference type="ARBA" id="ARBA00022729"/>
    </source>
</evidence>
<evidence type="ECO:0000256" key="18">
    <source>
        <dbReference type="ARBA" id="ARBA00047899"/>
    </source>
</evidence>
<keyword evidence="7" id="KW-0812">Transmembrane</keyword>
<dbReference type="InterPro" id="IPR017441">
    <property type="entry name" value="Protein_kinase_ATP_BS"/>
</dbReference>
<evidence type="ECO:0000259" key="22">
    <source>
        <dbReference type="PROSITE" id="PS50948"/>
    </source>
</evidence>
<evidence type="ECO:0000256" key="12">
    <source>
        <dbReference type="ARBA" id="ARBA00022840"/>
    </source>
</evidence>
<feature type="domain" description="Protein kinase" evidence="21">
    <location>
        <begin position="389"/>
        <end position="663"/>
    </location>
</feature>
<evidence type="ECO:0000256" key="13">
    <source>
        <dbReference type="ARBA" id="ARBA00022989"/>
    </source>
</evidence>
<dbReference type="OrthoDB" id="4062651at2759"/>
<evidence type="ECO:0000313" key="24">
    <source>
        <dbReference type="RefSeq" id="XP_030531754.1"/>
    </source>
</evidence>
<dbReference type="KEGG" id="rarg:115741879"/>
<evidence type="ECO:0000259" key="21">
    <source>
        <dbReference type="PROSITE" id="PS50011"/>
    </source>
</evidence>
<keyword evidence="11" id="KW-0418">Kinase</keyword>
<dbReference type="GeneID" id="115741879"/>
<dbReference type="InterPro" id="IPR051343">
    <property type="entry name" value="G-type_lectin_kinases/EP1-like"/>
</dbReference>
<reference evidence="24" key="1">
    <citation type="submission" date="2025-08" db="UniProtKB">
        <authorList>
            <consortium name="RefSeq"/>
        </authorList>
    </citation>
    <scope>IDENTIFICATION</scope>
    <source>
        <tissue evidence="24">Leaf</tissue>
    </source>
</reference>
<dbReference type="GO" id="GO:0030246">
    <property type="term" value="F:carbohydrate binding"/>
    <property type="evidence" value="ECO:0007669"/>
    <property type="project" value="UniProtKB-KW"/>
</dbReference>
<keyword evidence="3" id="KW-0723">Serine/threonine-protein kinase</keyword>
<dbReference type="PANTHER" id="PTHR47976:SF30">
    <property type="entry name" value="RECEPTOR-LIKE SERINE_THREONINE-PROTEIN KINASE"/>
    <property type="match status" value="1"/>
</dbReference>
<dbReference type="InterPro" id="IPR024171">
    <property type="entry name" value="SRK-like_kinase"/>
</dbReference>
<dbReference type="Pfam" id="PF00069">
    <property type="entry name" value="Pkinase"/>
    <property type="match status" value="1"/>
</dbReference>
<evidence type="ECO:0000256" key="17">
    <source>
        <dbReference type="ARBA" id="ARBA00023180"/>
    </source>
</evidence>
<evidence type="ECO:0000256" key="9">
    <source>
        <dbReference type="ARBA" id="ARBA00022734"/>
    </source>
</evidence>
<dbReference type="PROSITE" id="PS00108">
    <property type="entry name" value="PROTEIN_KINASE_ST"/>
    <property type="match status" value="1"/>
</dbReference>
<dbReference type="PANTHER" id="PTHR47976">
    <property type="entry name" value="G-TYPE LECTIN S-RECEPTOR-LIKE SERINE/THREONINE-PROTEIN KINASE SD2-5"/>
    <property type="match status" value="1"/>
</dbReference>
<evidence type="ECO:0000256" key="7">
    <source>
        <dbReference type="ARBA" id="ARBA00022692"/>
    </source>
</evidence>
<dbReference type="RefSeq" id="XP_030531754.1">
    <property type="nucleotide sequence ID" value="XM_030675894.1"/>
</dbReference>
<keyword evidence="12 20" id="KW-0067">ATP-binding</keyword>
<gene>
    <name evidence="24" type="primary">LOC115741879</name>
</gene>
<evidence type="ECO:0000256" key="2">
    <source>
        <dbReference type="ARBA" id="ARBA00012513"/>
    </source>
</evidence>
<keyword evidence="15" id="KW-1015">Disulfide bond</keyword>
<feature type="binding site" evidence="20">
    <location>
        <position position="417"/>
    </location>
    <ligand>
        <name>ATP</name>
        <dbReference type="ChEBI" id="CHEBI:30616"/>
    </ligand>
</feature>
<evidence type="ECO:0000256" key="11">
    <source>
        <dbReference type="ARBA" id="ARBA00022777"/>
    </source>
</evidence>
<evidence type="ECO:0000256" key="3">
    <source>
        <dbReference type="ARBA" id="ARBA00022527"/>
    </source>
</evidence>
<dbReference type="GO" id="GO:0005524">
    <property type="term" value="F:ATP binding"/>
    <property type="evidence" value="ECO:0007669"/>
    <property type="project" value="UniProtKB-UniRule"/>
</dbReference>
<dbReference type="Gene3D" id="1.10.510.10">
    <property type="entry name" value="Transferase(Phosphotransferase) domain 1"/>
    <property type="match status" value="1"/>
</dbReference>
<keyword evidence="16" id="KW-0675">Receptor</keyword>
<keyword evidence="23" id="KW-1185">Reference proteome</keyword>
<evidence type="ECO:0000256" key="14">
    <source>
        <dbReference type="ARBA" id="ARBA00023136"/>
    </source>
</evidence>
<comment type="subcellular location">
    <subcellularLocation>
        <location evidence="1">Membrane</location>
        <topology evidence="1">Single-pass type I membrane protein</topology>
    </subcellularLocation>
</comment>
<evidence type="ECO:0000256" key="19">
    <source>
        <dbReference type="ARBA" id="ARBA00048679"/>
    </source>
</evidence>
<dbReference type="AlphaFoldDB" id="A0A8B8PAR8"/>
<evidence type="ECO:0000256" key="10">
    <source>
        <dbReference type="ARBA" id="ARBA00022741"/>
    </source>
</evidence>
<dbReference type="EC" id="2.7.11.1" evidence="2"/>
<dbReference type="PIRSF" id="PIRSF000641">
    <property type="entry name" value="SRK"/>
    <property type="match status" value="1"/>
</dbReference>
<dbReference type="InterPro" id="IPR011009">
    <property type="entry name" value="Kinase-like_dom_sf"/>
</dbReference>
<keyword evidence="13" id="KW-1133">Transmembrane helix</keyword>
<evidence type="ECO:0000256" key="6">
    <source>
        <dbReference type="ARBA" id="ARBA00022679"/>
    </source>
</evidence>
<dbReference type="InterPro" id="IPR036426">
    <property type="entry name" value="Bulb-type_lectin_dom_sf"/>
</dbReference>
<dbReference type="CDD" id="cd01098">
    <property type="entry name" value="PAN_AP_plant"/>
    <property type="match status" value="1"/>
</dbReference>
<keyword evidence="14" id="KW-0472">Membrane</keyword>
<keyword evidence="17" id="KW-0325">Glycoprotein</keyword>
<dbReference type="PROSITE" id="PS50011">
    <property type="entry name" value="PROTEIN_KINASE_DOM"/>
    <property type="match status" value="1"/>
</dbReference>
<dbReference type="SMART" id="SM00220">
    <property type="entry name" value="S_TKc"/>
    <property type="match status" value="1"/>
</dbReference>
<dbReference type="FunFam" id="1.10.510.10:FF:000248">
    <property type="entry name" value="S-receptor-like kinase 5"/>
    <property type="match status" value="1"/>
</dbReference>
<evidence type="ECO:0000256" key="4">
    <source>
        <dbReference type="ARBA" id="ARBA00022536"/>
    </source>
</evidence>
<evidence type="ECO:0000313" key="23">
    <source>
        <dbReference type="Proteomes" id="UP000827889"/>
    </source>
</evidence>
<evidence type="ECO:0000256" key="15">
    <source>
        <dbReference type="ARBA" id="ARBA00023157"/>
    </source>
</evidence>
<organism evidence="23 24">
    <name type="scientific">Rhodamnia argentea</name>
    <dbReference type="NCBI Taxonomy" id="178133"/>
    <lineage>
        <taxon>Eukaryota</taxon>
        <taxon>Viridiplantae</taxon>
        <taxon>Streptophyta</taxon>
        <taxon>Embryophyta</taxon>
        <taxon>Tracheophyta</taxon>
        <taxon>Spermatophyta</taxon>
        <taxon>Magnoliopsida</taxon>
        <taxon>eudicotyledons</taxon>
        <taxon>Gunneridae</taxon>
        <taxon>Pentapetalae</taxon>
        <taxon>rosids</taxon>
        <taxon>malvids</taxon>
        <taxon>Myrtales</taxon>
        <taxon>Myrtaceae</taxon>
        <taxon>Myrtoideae</taxon>
        <taxon>Myrteae</taxon>
        <taxon>Australasian group</taxon>
        <taxon>Rhodamnia</taxon>
    </lineage>
</organism>
<keyword evidence="4" id="KW-0245">EGF-like domain</keyword>
<dbReference type="GO" id="GO:0016020">
    <property type="term" value="C:membrane"/>
    <property type="evidence" value="ECO:0007669"/>
    <property type="project" value="UniProtKB-SubCell"/>
</dbReference>
<evidence type="ECO:0000256" key="16">
    <source>
        <dbReference type="ARBA" id="ARBA00023170"/>
    </source>
</evidence>
<sequence>MGMSVVGMNLTDSGNLVLFDKSNAVVCQSFDHPTDSLVLGQKLRVGQKLTTRTSSVNGIEQVLLSLSLTPSGLFAQVENDPPLVYLHVSVNFPNTSDDSSYIEIIKGALTLFMNSTTNESVLSGSGSDSSVKYMKFEPDGHLRSYQLDGVDWSVRDDLLARYLEDCEYPTVCGKYGICLDRQCSCPTSSDGKSYFKPVSDRDPKLGCVETVPLSCEASQFQTFLELNDTSYFTYNKDPQLTPDLANIDKDSCREACANNCSCTTAFFLNDSGSCYLVSQVLSLTYFEHAPTHSIALIKAQNVSIEAPSPSPNTNGARVSLENSKKSNTLEVIILGSSIGSLFAMIILIVVVKFLALWRQEADEVGEEYLEQLPGLPTRFTYDDLIAVTGGFSKKLGEGGFGSVFEGTLIDGTKVAVKRLDGLRQIKKSFLAEVETIGNIHHVNLVRLIGIFSEKFHRLLIYEYMSRGSLDEWIFHKSKGSFVLDWRKRRRIIYDIAKGLNYLHEECTWKIIHLDIKPQNILLDEKFNAKIADFGLSKLLDRDQSQAVTTMRGTPGYLAPEWLSATITEKVNVYRFGVVVLEIVCGKKVFDSSQNEGDRYLVEVFKRKVEEGRPLDMMDHTCEDMRLNQPHAFNIMRIASWCLQYDFSRRPSVSMVIKVLDGVMEIPDDLDNDFSHRSSMNIHVIVGQENADFCATTSVIPSILSGPR</sequence>
<dbReference type="Proteomes" id="UP000827889">
    <property type="component" value="Chromosome 7"/>
</dbReference>
<keyword evidence="9" id="KW-0430">Lectin</keyword>
<proteinExistence type="predicted"/>
<dbReference type="GO" id="GO:0004674">
    <property type="term" value="F:protein serine/threonine kinase activity"/>
    <property type="evidence" value="ECO:0007669"/>
    <property type="project" value="UniProtKB-KW"/>
</dbReference>
<keyword evidence="6" id="KW-0808">Transferase</keyword>